<keyword evidence="7" id="KW-0378">Hydrolase</keyword>
<dbReference type="GO" id="GO:0006508">
    <property type="term" value="P:proteolysis"/>
    <property type="evidence" value="ECO:0007669"/>
    <property type="project" value="UniProtKB-KW"/>
</dbReference>
<protein>
    <submittedName>
        <fullName evidence="7">Rhomboid family intramembrane serine protease</fullName>
    </submittedName>
</protein>
<feature type="transmembrane region" description="Helical" evidence="5">
    <location>
        <begin position="70"/>
        <end position="90"/>
    </location>
</feature>
<reference evidence="7 8" key="1">
    <citation type="submission" date="2020-03" db="EMBL/GenBank/DDBJ databases">
        <title>Draft genome sequences of bacterial isolates from the female urobiome.</title>
        <authorList>
            <person name="Miller-Ensminger T."/>
            <person name="Wolfe A.J."/>
            <person name="Putonti C."/>
        </authorList>
    </citation>
    <scope>NUCLEOTIDE SEQUENCE [LARGE SCALE GENOMIC DNA]</scope>
    <source>
        <strain evidence="7 8">UMB8490</strain>
    </source>
</reference>
<feature type="transmembrane region" description="Helical" evidence="5">
    <location>
        <begin position="125"/>
        <end position="143"/>
    </location>
</feature>
<feature type="transmembrane region" description="Helical" evidence="5">
    <location>
        <begin position="201"/>
        <end position="221"/>
    </location>
</feature>
<evidence type="ECO:0000256" key="4">
    <source>
        <dbReference type="ARBA" id="ARBA00023136"/>
    </source>
</evidence>
<sequence length="224" mass="24085">MFPNALKNTLKNAPATSVIAALCTLVFVVTAVQSRSVMDVIWDSPVGEQMILFGPLVYDWGYLRTLSAGFLHLDITHLALNMFMLVFIGAEVERFVGSGPFVVAYCAGVLWSSISVLAFNFTTPTAGASGALYMLMAVLIAVAYRRSTDLRAPLTLVAVNVAYSLMSPTVSLWGHLGGLVAGAVMGWWLTSPNVRTRWVAAWSALVAAVPVVWVLTVPSTIPVY</sequence>
<dbReference type="PANTHER" id="PTHR43731">
    <property type="entry name" value="RHOMBOID PROTEASE"/>
    <property type="match status" value="1"/>
</dbReference>
<feature type="transmembrane region" description="Helical" evidence="5">
    <location>
        <begin position="102"/>
        <end position="119"/>
    </location>
</feature>
<feature type="transmembrane region" description="Helical" evidence="5">
    <location>
        <begin position="150"/>
        <end position="166"/>
    </location>
</feature>
<feature type="domain" description="Peptidase S54 rhomboid" evidence="6">
    <location>
        <begin position="62"/>
        <end position="190"/>
    </location>
</feature>
<dbReference type="GO" id="GO:0016020">
    <property type="term" value="C:membrane"/>
    <property type="evidence" value="ECO:0007669"/>
    <property type="project" value="UniProtKB-SubCell"/>
</dbReference>
<dbReference type="Gene3D" id="1.20.1540.10">
    <property type="entry name" value="Rhomboid-like"/>
    <property type="match status" value="1"/>
</dbReference>
<dbReference type="GO" id="GO:0004252">
    <property type="term" value="F:serine-type endopeptidase activity"/>
    <property type="evidence" value="ECO:0007669"/>
    <property type="project" value="InterPro"/>
</dbReference>
<dbReference type="InterPro" id="IPR022764">
    <property type="entry name" value="Peptidase_S54_rhomboid_dom"/>
</dbReference>
<dbReference type="RefSeq" id="WP_167616079.1">
    <property type="nucleotide sequence ID" value="NZ_JAAUVV010000005.1"/>
</dbReference>
<proteinExistence type="predicted"/>
<evidence type="ECO:0000256" key="2">
    <source>
        <dbReference type="ARBA" id="ARBA00022692"/>
    </source>
</evidence>
<keyword evidence="4 5" id="KW-0472">Membrane</keyword>
<name>A0AAP7CBW9_9CORY</name>
<dbReference type="Pfam" id="PF01694">
    <property type="entry name" value="Rhomboid"/>
    <property type="match status" value="1"/>
</dbReference>
<dbReference type="SUPFAM" id="SSF144091">
    <property type="entry name" value="Rhomboid-like"/>
    <property type="match status" value="1"/>
</dbReference>
<evidence type="ECO:0000256" key="1">
    <source>
        <dbReference type="ARBA" id="ARBA00004141"/>
    </source>
</evidence>
<evidence type="ECO:0000259" key="6">
    <source>
        <dbReference type="Pfam" id="PF01694"/>
    </source>
</evidence>
<dbReference type="Proteomes" id="UP000591626">
    <property type="component" value="Unassembled WGS sequence"/>
</dbReference>
<dbReference type="InterPro" id="IPR050925">
    <property type="entry name" value="Rhomboid_protease_S54"/>
</dbReference>
<accession>A0AAP7CBW9</accession>
<comment type="caution">
    <text evidence="7">The sequence shown here is derived from an EMBL/GenBank/DDBJ whole genome shotgun (WGS) entry which is preliminary data.</text>
</comment>
<evidence type="ECO:0000256" key="5">
    <source>
        <dbReference type="SAM" id="Phobius"/>
    </source>
</evidence>
<dbReference type="AlphaFoldDB" id="A0AAP7CBW9"/>
<dbReference type="PANTHER" id="PTHR43731:SF26">
    <property type="entry name" value="RHOMBOID-LIKE PROTEIN 10, CHLOROPLASTIC"/>
    <property type="match status" value="1"/>
</dbReference>
<organism evidence="7 8">
    <name type="scientific">Corynebacterium coyleae</name>
    <dbReference type="NCBI Taxonomy" id="53374"/>
    <lineage>
        <taxon>Bacteria</taxon>
        <taxon>Bacillati</taxon>
        <taxon>Actinomycetota</taxon>
        <taxon>Actinomycetes</taxon>
        <taxon>Mycobacteriales</taxon>
        <taxon>Corynebacteriaceae</taxon>
        <taxon>Corynebacterium</taxon>
    </lineage>
</organism>
<evidence type="ECO:0000313" key="8">
    <source>
        <dbReference type="Proteomes" id="UP000591626"/>
    </source>
</evidence>
<feature type="transmembrane region" description="Helical" evidence="5">
    <location>
        <begin position="172"/>
        <end position="189"/>
    </location>
</feature>
<keyword evidence="3 5" id="KW-1133">Transmembrane helix</keyword>
<evidence type="ECO:0000256" key="3">
    <source>
        <dbReference type="ARBA" id="ARBA00022989"/>
    </source>
</evidence>
<dbReference type="InterPro" id="IPR035952">
    <property type="entry name" value="Rhomboid-like_sf"/>
</dbReference>
<dbReference type="EMBL" id="JAAUVV010000005">
    <property type="protein sequence ID" value="NJJ03514.1"/>
    <property type="molecule type" value="Genomic_DNA"/>
</dbReference>
<comment type="subcellular location">
    <subcellularLocation>
        <location evidence="1">Membrane</location>
        <topology evidence="1">Multi-pass membrane protein</topology>
    </subcellularLocation>
</comment>
<gene>
    <name evidence="7" type="ORF">HC138_03915</name>
</gene>
<keyword evidence="2 5" id="KW-0812">Transmembrane</keyword>
<evidence type="ECO:0000313" key="7">
    <source>
        <dbReference type="EMBL" id="NJJ03514.1"/>
    </source>
</evidence>
<keyword evidence="7" id="KW-0645">Protease</keyword>